<evidence type="ECO:0000313" key="2">
    <source>
        <dbReference type="EMBL" id="RZU54296.1"/>
    </source>
</evidence>
<dbReference type="InterPro" id="IPR009003">
    <property type="entry name" value="Peptidase_S1_PA"/>
</dbReference>
<evidence type="ECO:0000313" key="3">
    <source>
        <dbReference type="Proteomes" id="UP000292564"/>
    </source>
</evidence>
<dbReference type="PROSITE" id="PS00135">
    <property type="entry name" value="TRYPSIN_SER"/>
    <property type="match status" value="1"/>
</dbReference>
<protein>
    <recommendedName>
        <fullName evidence="4">Streptogrisin C</fullName>
    </recommendedName>
</protein>
<keyword evidence="1" id="KW-0732">Signal</keyword>
<keyword evidence="3" id="KW-1185">Reference proteome</keyword>
<dbReference type="InterPro" id="IPR033116">
    <property type="entry name" value="TRYPSIN_SER"/>
</dbReference>
<dbReference type="InterPro" id="IPR018114">
    <property type="entry name" value="TRYPSIN_HIS"/>
</dbReference>
<dbReference type="SUPFAM" id="SSF50494">
    <property type="entry name" value="Trypsin-like serine proteases"/>
    <property type="match status" value="1"/>
</dbReference>
<feature type="signal peptide" evidence="1">
    <location>
        <begin position="1"/>
        <end position="33"/>
    </location>
</feature>
<organism evidence="2 3">
    <name type="scientific">Krasilnikovia cinnamomea</name>
    <dbReference type="NCBI Taxonomy" id="349313"/>
    <lineage>
        <taxon>Bacteria</taxon>
        <taxon>Bacillati</taxon>
        <taxon>Actinomycetota</taxon>
        <taxon>Actinomycetes</taxon>
        <taxon>Micromonosporales</taxon>
        <taxon>Micromonosporaceae</taxon>
        <taxon>Krasilnikovia</taxon>
    </lineage>
</organism>
<sequence length="420" mass="43815">MSRTASLRRRAAGFIAASAVFCVALSGGGSAAAADEGKDPSPDASSRLTYALPDGYRTQREFQQVLDGLRHVAGQLRTGTGDGRRHGYTGIEINSNRRSVTLYWHGALPRDVKRLVASQRERAPVEVRSAPYSRRQLLDAAKRLVRETQASGDRSVLRVGVPVDGSALQVGVAEQGKDARLAAIAGDMQLAVTTERPARALYSRVADTSPFWGGARILNTHTGGGCSTGFGVNSGGASAMLTAAHCGANMVPFVNGNSTTFVGLGEQHSAQADTMLIRTATQGRVYGGNSTASTSQPVAGTSANFVGDYMCTLGAYSGDICDVAVAAVDEFIFTTAGLMGPLVRAEQVQHTSAAGQGDSGGPVISLTGPNWSVLNANGTISAGDDATRVPCVGEQGRICAWRIWYADVNQALARHGATLR</sequence>
<dbReference type="EMBL" id="SHKY01000001">
    <property type="protein sequence ID" value="RZU54296.1"/>
    <property type="molecule type" value="Genomic_DNA"/>
</dbReference>
<reference evidence="2 3" key="1">
    <citation type="submission" date="2019-02" db="EMBL/GenBank/DDBJ databases">
        <title>Sequencing the genomes of 1000 actinobacteria strains.</title>
        <authorList>
            <person name="Klenk H.-P."/>
        </authorList>
    </citation>
    <scope>NUCLEOTIDE SEQUENCE [LARGE SCALE GENOMIC DNA]</scope>
    <source>
        <strain evidence="2 3">DSM 45162</strain>
    </source>
</reference>
<dbReference type="Gene3D" id="2.40.10.10">
    <property type="entry name" value="Trypsin-like serine proteases"/>
    <property type="match status" value="2"/>
</dbReference>
<dbReference type="RefSeq" id="WP_130512671.1">
    <property type="nucleotide sequence ID" value="NZ_SHKY01000001.1"/>
</dbReference>
<dbReference type="Proteomes" id="UP000292564">
    <property type="component" value="Unassembled WGS sequence"/>
</dbReference>
<feature type="chain" id="PRO_5020971917" description="Streptogrisin C" evidence="1">
    <location>
        <begin position="34"/>
        <end position="420"/>
    </location>
</feature>
<dbReference type="GO" id="GO:0006508">
    <property type="term" value="P:proteolysis"/>
    <property type="evidence" value="ECO:0007669"/>
    <property type="project" value="InterPro"/>
</dbReference>
<dbReference type="PROSITE" id="PS00134">
    <property type="entry name" value="TRYPSIN_HIS"/>
    <property type="match status" value="1"/>
</dbReference>
<dbReference type="InterPro" id="IPR043504">
    <property type="entry name" value="Peptidase_S1_PA_chymotrypsin"/>
</dbReference>
<accession>A0A4V2G7Y2</accession>
<dbReference type="AlphaFoldDB" id="A0A4V2G7Y2"/>
<comment type="caution">
    <text evidence="2">The sequence shown here is derived from an EMBL/GenBank/DDBJ whole genome shotgun (WGS) entry which is preliminary data.</text>
</comment>
<dbReference type="OrthoDB" id="4413809at2"/>
<name>A0A4V2G7Y2_9ACTN</name>
<gene>
    <name evidence="2" type="ORF">EV385_6246</name>
</gene>
<proteinExistence type="predicted"/>
<evidence type="ECO:0000256" key="1">
    <source>
        <dbReference type="SAM" id="SignalP"/>
    </source>
</evidence>
<evidence type="ECO:0008006" key="4">
    <source>
        <dbReference type="Google" id="ProtNLM"/>
    </source>
</evidence>
<dbReference type="GO" id="GO:0004252">
    <property type="term" value="F:serine-type endopeptidase activity"/>
    <property type="evidence" value="ECO:0007669"/>
    <property type="project" value="InterPro"/>
</dbReference>